<evidence type="ECO:0000256" key="1">
    <source>
        <dbReference type="ARBA" id="ARBA00010062"/>
    </source>
</evidence>
<dbReference type="SUPFAM" id="SSF53822">
    <property type="entry name" value="Periplasmic binding protein-like I"/>
    <property type="match status" value="1"/>
</dbReference>
<dbReference type="GO" id="GO:0006865">
    <property type="term" value="P:amino acid transport"/>
    <property type="evidence" value="ECO:0007669"/>
    <property type="project" value="UniProtKB-KW"/>
</dbReference>
<dbReference type="InterPro" id="IPR028081">
    <property type="entry name" value="Leu-bd"/>
</dbReference>
<dbReference type="Pfam" id="PF13458">
    <property type="entry name" value="Peripla_BP_6"/>
    <property type="match status" value="1"/>
</dbReference>
<keyword evidence="7" id="KW-1185">Reference proteome</keyword>
<keyword evidence="3" id="KW-0732">Signal</keyword>
<organism evidence="6 7">
    <name type="scientific">Pelagibacterium lacus</name>
    <dbReference type="NCBI Taxonomy" id="2282655"/>
    <lineage>
        <taxon>Bacteria</taxon>
        <taxon>Pseudomonadati</taxon>
        <taxon>Pseudomonadota</taxon>
        <taxon>Alphaproteobacteria</taxon>
        <taxon>Hyphomicrobiales</taxon>
        <taxon>Devosiaceae</taxon>
        <taxon>Pelagibacterium</taxon>
    </lineage>
</organism>
<evidence type="ECO:0000256" key="3">
    <source>
        <dbReference type="ARBA" id="ARBA00022729"/>
    </source>
</evidence>
<evidence type="ECO:0000313" key="7">
    <source>
        <dbReference type="Proteomes" id="UP000253759"/>
    </source>
</evidence>
<evidence type="ECO:0000259" key="5">
    <source>
        <dbReference type="Pfam" id="PF13458"/>
    </source>
</evidence>
<dbReference type="InterPro" id="IPR000709">
    <property type="entry name" value="Leu_Ile_Val-bd"/>
</dbReference>
<feature type="domain" description="Leucine-binding protein" evidence="5">
    <location>
        <begin position="40"/>
        <end position="371"/>
    </location>
</feature>
<comment type="caution">
    <text evidence="6">The sequence shown here is derived from an EMBL/GenBank/DDBJ whole genome shotgun (WGS) entry which is preliminary data.</text>
</comment>
<sequence length="388" mass="41463">MAATVWEETLRMIHRRNLLIATAFAALLGIGNSAYAQQDPIRVGVLVGTSGASGQIGNWTNRGVEIAIEELNEAAGFQRFSMFSEDSEYKAQKGLEGFNKLTNVDGIDVLITSGSAVLPTIAPLADQRELVMMNVGAQSPAMAGIGKFTFSVIQLADFDIAVMANYAFDTLDFQRGAALYISNDIGQTNVVEFERQFTQLGGEMVAIESFRASDTNYGPQVAKIAAAQPDFVYLVGDVDVAAAATRQIKALMPNVQILTYGGMESQLFLDAAGAAAEGLLYTQTDFDPSSDDPAIAAVAQRYQTRYGEDFTSPFIGYAYDAMMVVAAALDAAGETGEPLRAAIMDRRDFPGITGDVVFRDDGTVSKSVIIKGVRDGAFVLVDRVGASE</sequence>
<protein>
    <recommendedName>
        <fullName evidence="5">Leucine-binding protein domain-containing protein</fullName>
    </recommendedName>
</protein>
<dbReference type="PANTHER" id="PTHR30483">
    <property type="entry name" value="LEUCINE-SPECIFIC-BINDING PROTEIN"/>
    <property type="match status" value="1"/>
</dbReference>
<dbReference type="PRINTS" id="PR00337">
    <property type="entry name" value="LEUILEVALBP"/>
</dbReference>
<reference evidence="7" key="1">
    <citation type="submission" date="2018-07" db="EMBL/GenBank/DDBJ databases">
        <authorList>
            <person name="Liu B.-T."/>
            <person name="Du Z."/>
        </authorList>
    </citation>
    <scope>NUCLEOTIDE SEQUENCE [LARGE SCALE GENOMIC DNA]</scope>
    <source>
        <strain evidence="7">XYN52</strain>
    </source>
</reference>
<keyword evidence="2" id="KW-0813">Transport</keyword>
<evidence type="ECO:0000256" key="4">
    <source>
        <dbReference type="ARBA" id="ARBA00022970"/>
    </source>
</evidence>
<dbReference type="PANTHER" id="PTHR30483:SF6">
    <property type="entry name" value="PERIPLASMIC BINDING PROTEIN OF ABC TRANSPORTER FOR NATURAL AMINO ACIDS"/>
    <property type="match status" value="1"/>
</dbReference>
<dbReference type="EMBL" id="QQNH01000001">
    <property type="protein sequence ID" value="RDE10522.1"/>
    <property type="molecule type" value="Genomic_DNA"/>
</dbReference>
<proteinExistence type="inferred from homology"/>
<dbReference type="InterPro" id="IPR051010">
    <property type="entry name" value="BCAA_transport"/>
</dbReference>
<evidence type="ECO:0000313" key="6">
    <source>
        <dbReference type="EMBL" id="RDE10522.1"/>
    </source>
</evidence>
<accession>A0A369WB39</accession>
<name>A0A369WB39_9HYPH</name>
<dbReference type="AlphaFoldDB" id="A0A369WB39"/>
<keyword evidence="4" id="KW-0029">Amino-acid transport</keyword>
<evidence type="ECO:0000256" key="2">
    <source>
        <dbReference type="ARBA" id="ARBA00022448"/>
    </source>
</evidence>
<dbReference type="Proteomes" id="UP000253759">
    <property type="component" value="Unassembled WGS sequence"/>
</dbReference>
<comment type="similarity">
    <text evidence="1">Belongs to the leucine-binding protein family.</text>
</comment>
<gene>
    <name evidence="6" type="ORF">DVH29_00795</name>
</gene>
<dbReference type="InterPro" id="IPR028082">
    <property type="entry name" value="Peripla_BP_I"/>
</dbReference>
<dbReference type="Gene3D" id="3.40.50.2300">
    <property type="match status" value="2"/>
</dbReference>